<dbReference type="PANTHER" id="PTHR11471:SF13">
    <property type="entry name" value="TNF FAMILY PROFILE DOMAIN-CONTAINING PROTEIN"/>
    <property type="match status" value="1"/>
</dbReference>
<comment type="caution">
    <text evidence="6">The sequence shown here is derived from an EMBL/GenBank/DDBJ whole genome shotgun (WGS) entry which is preliminary data.</text>
</comment>
<dbReference type="SUPFAM" id="SSF49842">
    <property type="entry name" value="TNF-like"/>
    <property type="match status" value="1"/>
</dbReference>
<keyword evidence="4" id="KW-0472">Membrane</keyword>
<dbReference type="PANTHER" id="PTHR11471">
    <property type="entry name" value="TUMOR NECROSIS FACTOR FAMILY MEMBER"/>
    <property type="match status" value="1"/>
</dbReference>
<dbReference type="GO" id="GO:0006955">
    <property type="term" value="P:immune response"/>
    <property type="evidence" value="ECO:0007669"/>
    <property type="project" value="InterPro"/>
</dbReference>
<evidence type="ECO:0000256" key="1">
    <source>
        <dbReference type="ARBA" id="ARBA00004370"/>
    </source>
</evidence>
<protein>
    <recommendedName>
        <fullName evidence="5">THD domain-containing protein</fullName>
    </recommendedName>
</protein>
<dbReference type="GO" id="GO:0005125">
    <property type="term" value="F:cytokine activity"/>
    <property type="evidence" value="ECO:0007669"/>
    <property type="project" value="UniProtKB-KW"/>
</dbReference>
<evidence type="ECO:0000313" key="6">
    <source>
        <dbReference type="EMBL" id="KAH3814526.1"/>
    </source>
</evidence>
<keyword evidence="3" id="KW-0202">Cytokine</keyword>
<dbReference type="PROSITE" id="PS50049">
    <property type="entry name" value="THD_2"/>
    <property type="match status" value="1"/>
</dbReference>
<comment type="similarity">
    <text evidence="2">Belongs to the tumor necrosis factor family.</text>
</comment>
<dbReference type="Gene3D" id="2.60.120.40">
    <property type="match status" value="1"/>
</dbReference>
<dbReference type="OrthoDB" id="6151474at2759"/>
<keyword evidence="7" id="KW-1185">Reference proteome</keyword>
<gene>
    <name evidence="6" type="ORF">DPMN_143028</name>
</gene>
<evidence type="ECO:0000313" key="7">
    <source>
        <dbReference type="Proteomes" id="UP000828390"/>
    </source>
</evidence>
<comment type="subcellular location">
    <subcellularLocation>
        <location evidence="1">Membrane</location>
    </subcellularLocation>
</comment>
<evidence type="ECO:0000259" key="5">
    <source>
        <dbReference type="PROSITE" id="PS50049"/>
    </source>
</evidence>
<organism evidence="6 7">
    <name type="scientific">Dreissena polymorpha</name>
    <name type="common">Zebra mussel</name>
    <name type="synonym">Mytilus polymorpha</name>
    <dbReference type="NCBI Taxonomy" id="45954"/>
    <lineage>
        <taxon>Eukaryota</taxon>
        <taxon>Metazoa</taxon>
        <taxon>Spiralia</taxon>
        <taxon>Lophotrochozoa</taxon>
        <taxon>Mollusca</taxon>
        <taxon>Bivalvia</taxon>
        <taxon>Autobranchia</taxon>
        <taxon>Heteroconchia</taxon>
        <taxon>Euheterodonta</taxon>
        <taxon>Imparidentia</taxon>
        <taxon>Neoheterodontei</taxon>
        <taxon>Myida</taxon>
        <taxon>Dreissenoidea</taxon>
        <taxon>Dreissenidae</taxon>
        <taxon>Dreissena</taxon>
    </lineage>
</organism>
<dbReference type="InterPro" id="IPR006052">
    <property type="entry name" value="TNF_dom"/>
</dbReference>
<sequence length="280" mass="31190">MSFEMFVNRLRNKPVTLYSAFAFCLFLSVLLSVGIKVLNEQTTQSVERKTRICMTTDGDVECTVTVTALLEQFCAESYNEVLKRNVGQDDMKSGIKASIANEPVKSDMLSTIPSTKPMGKVVGKAVKLPSDAEKKIKPGYSMEHMTVVKCWHHESSLSFMRFGVRYQNGRLIVPLTGTYIIYSFLSLTDGNDVPDGSDDSSTTRMVKHAVYKYNVKISHDIELASSIQIRTYSTTIKNAYVFSSHIDTLVQLVAGDEISVKISGGLLFCNENNFFGLRLV</sequence>
<accession>A0A9D4GFH0</accession>
<evidence type="ECO:0000256" key="3">
    <source>
        <dbReference type="ARBA" id="ARBA00022514"/>
    </source>
</evidence>
<evidence type="ECO:0000256" key="2">
    <source>
        <dbReference type="ARBA" id="ARBA00008670"/>
    </source>
</evidence>
<dbReference type="GO" id="GO:0005615">
    <property type="term" value="C:extracellular space"/>
    <property type="evidence" value="ECO:0007669"/>
    <property type="project" value="UniProtKB-KW"/>
</dbReference>
<reference evidence="6" key="1">
    <citation type="journal article" date="2019" name="bioRxiv">
        <title>The Genome of the Zebra Mussel, Dreissena polymorpha: A Resource for Invasive Species Research.</title>
        <authorList>
            <person name="McCartney M.A."/>
            <person name="Auch B."/>
            <person name="Kono T."/>
            <person name="Mallez S."/>
            <person name="Zhang Y."/>
            <person name="Obille A."/>
            <person name="Becker A."/>
            <person name="Abrahante J.E."/>
            <person name="Garbe J."/>
            <person name="Badalamenti J.P."/>
            <person name="Herman A."/>
            <person name="Mangelson H."/>
            <person name="Liachko I."/>
            <person name="Sullivan S."/>
            <person name="Sone E.D."/>
            <person name="Koren S."/>
            <person name="Silverstein K.A.T."/>
            <person name="Beckman K.B."/>
            <person name="Gohl D.M."/>
        </authorList>
    </citation>
    <scope>NUCLEOTIDE SEQUENCE</scope>
    <source>
        <strain evidence="6">Duluth1</strain>
        <tissue evidence="6">Whole animal</tissue>
    </source>
</reference>
<reference evidence="6" key="2">
    <citation type="submission" date="2020-11" db="EMBL/GenBank/DDBJ databases">
        <authorList>
            <person name="McCartney M.A."/>
            <person name="Auch B."/>
            <person name="Kono T."/>
            <person name="Mallez S."/>
            <person name="Becker A."/>
            <person name="Gohl D.M."/>
            <person name="Silverstein K.A.T."/>
            <person name="Koren S."/>
            <person name="Bechman K.B."/>
            <person name="Herman A."/>
            <person name="Abrahante J.E."/>
            <person name="Garbe J."/>
        </authorList>
    </citation>
    <scope>NUCLEOTIDE SEQUENCE</scope>
    <source>
        <strain evidence="6">Duluth1</strain>
        <tissue evidence="6">Whole animal</tissue>
    </source>
</reference>
<evidence type="ECO:0000256" key="4">
    <source>
        <dbReference type="ARBA" id="ARBA00023136"/>
    </source>
</evidence>
<dbReference type="EMBL" id="JAIWYP010000006">
    <property type="protein sequence ID" value="KAH3814526.1"/>
    <property type="molecule type" value="Genomic_DNA"/>
</dbReference>
<name>A0A9D4GFH0_DREPO</name>
<dbReference type="Proteomes" id="UP000828390">
    <property type="component" value="Unassembled WGS sequence"/>
</dbReference>
<dbReference type="GO" id="GO:0005164">
    <property type="term" value="F:tumor necrosis factor receptor binding"/>
    <property type="evidence" value="ECO:0007669"/>
    <property type="project" value="InterPro"/>
</dbReference>
<dbReference type="GO" id="GO:0016020">
    <property type="term" value="C:membrane"/>
    <property type="evidence" value="ECO:0007669"/>
    <property type="project" value="UniProtKB-SubCell"/>
</dbReference>
<proteinExistence type="inferred from homology"/>
<feature type="domain" description="THD" evidence="5">
    <location>
        <begin position="124"/>
        <end position="280"/>
    </location>
</feature>
<dbReference type="InterPro" id="IPR008983">
    <property type="entry name" value="Tumour_necrosis_fac-like_dom"/>
</dbReference>
<dbReference type="Pfam" id="PF00229">
    <property type="entry name" value="TNF"/>
    <property type="match status" value="1"/>
</dbReference>
<dbReference type="SMART" id="SM00207">
    <property type="entry name" value="TNF"/>
    <property type="match status" value="1"/>
</dbReference>
<dbReference type="AlphaFoldDB" id="A0A9D4GFH0"/>